<dbReference type="PIRSF" id="PIRSF006615">
    <property type="entry name" value="Zn_crbxpep_Taq"/>
    <property type="match status" value="1"/>
</dbReference>
<dbReference type="KEGG" id="asip:AQUSIP_09570"/>
<feature type="binding site" evidence="2">
    <location>
        <position position="294"/>
    </location>
    <ligand>
        <name>Zn(2+)</name>
        <dbReference type="ChEBI" id="CHEBI:29105"/>
        <note>catalytic</note>
    </ligand>
</feature>
<accession>A0A5E4PGT2</accession>
<comment type="catalytic activity">
    <reaction evidence="1">
        <text>Release of a C-terminal amino acid with broad specificity, except for -Pro.</text>
        <dbReference type="EC" id="3.4.17.19"/>
    </reaction>
</comment>
<dbReference type="AlphaFoldDB" id="A0A5E4PGT2"/>
<keyword evidence="1 2" id="KW-0479">Metal-binding</keyword>
<keyword evidence="1" id="KW-0378">Hydrolase</keyword>
<comment type="cofactor">
    <cofactor evidence="2">
        <name>Zn(2+)</name>
        <dbReference type="ChEBI" id="CHEBI:29105"/>
    </cofactor>
    <text evidence="2">Binds 1 zinc ion per subunit.</text>
</comment>
<dbReference type="Proteomes" id="UP000324194">
    <property type="component" value="Chromosome 1"/>
</dbReference>
<keyword evidence="1" id="KW-0645">Protease</keyword>
<feature type="binding site" evidence="2">
    <location>
        <position position="264"/>
    </location>
    <ligand>
        <name>Zn(2+)</name>
        <dbReference type="ChEBI" id="CHEBI:29105"/>
        <note>catalytic</note>
    </ligand>
</feature>
<dbReference type="EC" id="3.4.17.19" evidence="1"/>
<keyword evidence="1" id="KW-0482">Metalloprotease</keyword>
<name>A0A5E4PGT2_9COXI</name>
<evidence type="ECO:0000256" key="3">
    <source>
        <dbReference type="PIRSR" id="PIRSR006615-2"/>
    </source>
</evidence>
<keyword evidence="2" id="KW-0862">Zinc</keyword>
<dbReference type="Pfam" id="PF02074">
    <property type="entry name" value="Peptidase_M32"/>
    <property type="match status" value="1"/>
</dbReference>
<dbReference type="PANTHER" id="PTHR34217:SF1">
    <property type="entry name" value="CARBOXYPEPTIDASE 1"/>
    <property type="match status" value="1"/>
</dbReference>
<dbReference type="GO" id="GO:0046872">
    <property type="term" value="F:metal ion binding"/>
    <property type="evidence" value="ECO:0007669"/>
    <property type="project" value="UniProtKB-KW"/>
</dbReference>
<feature type="active site" description="Proton donor/acceptor" evidence="3">
    <location>
        <position position="265"/>
    </location>
</feature>
<dbReference type="PRINTS" id="PR00998">
    <property type="entry name" value="CRBOXYPTASET"/>
</dbReference>
<sequence length="497" mass="56488">MAIKKYQQLKKYYARISHLQYAQRILMWDEAVMMPEGAQEARASAVATLNLTIHRMLTAKRMKSLIDQARHDDTLETWDAMNLKLIEKKYIRSVSLPSWLAEESAKAAILCEQAWRKLRPENNWKDFLPFFEKVFNLVREAAEREGQALGMTAYDALLDLYAPGFSQKNIDIIFSQLKQALHPLVTQIIGRQSDDAAVAPVGPFPVESQRNLGLAVMNALCFDFTRGRLDISHHPFCSGGPSDVRMTTRYTEHEFLSSLFGICHETGHALYEQGLPGVWVDQPVGQIDSMVMHESQSLLIEMEVCRSMPFIKYLQPLLVQRFGDQPAFTFENLFRLVTRVTPGYIRVDADEVTYPMHVMLRYELEKALFSGELSIQDLPAAWNDLMVRYLGLSTAGNVKNGVMQDVHWPGGAFGYFPAYTLGRMMAAQLFTVFSERHPHSSGEVQSGKFNHLHNWLSENIYQAASSLPVQELLTRITGKPLEAGYFLDHIRARYLGG</sequence>
<reference evidence="4 5" key="1">
    <citation type="submission" date="2019-08" db="EMBL/GenBank/DDBJ databases">
        <authorList>
            <person name="Guy L."/>
        </authorList>
    </citation>
    <scope>NUCLEOTIDE SEQUENCE [LARGE SCALE GENOMIC DNA]</scope>
    <source>
        <strain evidence="4 5">SGT-108</strain>
    </source>
</reference>
<dbReference type="RefSeq" id="WP_148338954.1">
    <property type="nucleotide sequence ID" value="NZ_LR699119.1"/>
</dbReference>
<dbReference type="InterPro" id="IPR001333">
    <property type="entry name" value="Peptidase_M32_Taq"/>
</dbReference>
<evidence type="ECO:0000256" key="1">
    <source>
        <dbReference type="PIRNR" id="PIRNR006615"/>
    </source>
</evidence>
<dbReference type="PROSITE" id="PS52034">
    <property type="entry name" value="PEPTIDASE_M32"/>
    <property type="match status" value="1"/>
</dbReference>
<protein>
    <recommendedName>
        <fullName evidence="1">Metal-dependent carboxypeptidase</fullName>
        <ecNumber evidence="1">3.4.17.19</ecNumber>
    </recommendedName>
</protein>
<dbReference type="GO" id="GO:0004181">
    <property type="term" value="F:metallocarboxypeptidase activity"/>
    <property type="evidence" value="ECO:0007669"/>
    <property type="project" value="UniProtKB-UniRule"/>
</dbReference>
<feature type="binding site" evidence="2">
    <location>
        <position position="268"/>
    </location>
    <ligand>
        <name>Zn(2+)</name>
        <dbReference type="ChEBI" id="CHEBI:29105"/>
        <note>catalytic</note>
    </ligand>
</feature>
<dbReference type="CDD" id="cd06460">
    <property type="entry name" value="M32_Taq"/>
    <property type="match status" value="1"/>
</dbReference>
<keyword evidence="5" id="KW-1185">Reference proteome</keyword>
<comment type="function">
    <text evidence="1">Broad specificity carboxypetidase that releases amino acids sequentially from the C-terminus, including neutral, aromatic, polar and basic residues.</text>
</comment>
<dbReference type="EMBL" id="LR699119">
    <property type="protein sequence ID" value="VVC75667.1"/>
    <property type="molecule type" value="Genomic_DNA"/>
</dbReference>
<gene>
    <name evidence="4" type="ORF">AQUSIP_09570</name>
</gene>
<dbReference type="OrthoDB" id="9772308at2"/>
<evidence type="ECO:0000313" key="4">
    <source>
        <dbReference type="EMBL" id="VVC75667.1"/>
    </source>
</evidence>
<evidence type="ECO:0000313" key="5">
    <source>
        <dbReference type="Proteomes" id="UP000324194"/>
    </source>
</evidence>
<proteinExistence type="inferred from homology"/>
<dbReference type="PANTHER" id="PTHR34217">
    <property type="entry name" value="METAL-DEPENDENT CARBOXYPEPTIDASE"/>
    <property type="match status" value="1"/>
</dbReference>
<dbReference type="SUPFAM" id="SSF55486">
    <property type="entry name" value="Metalloproteases ('zincins'), catalytic domain"/>
    <property type="match status" value="1"/>
</dbReference>
<comment type="similarity">
    <text evidence="1">Belongs to the peptidase M32 family.</text>
</comment>
<keyword evidence="1 4" id="KW-0121">Carboxypeptidase</keyword>
<dbReference type="GO" id="GO:0006508">
    <property type="term" value="P:proteolysis"/>
    <property type="evidence" value="ECO:0007669"/>
    <property type="project" value="UniProtKB-UniRule"/>
</dbReference>
<organism evidence="4 5">
    <name type="scientific">Aquicella siphonis</name>
    <dbReference type="NCBI Taxonomy" id="254247"/>
    <lineage>
        <taxon>Bacteria</taxon>
        <taxon>Pseudomonadati</taxon>
        <taxon>Pseudomonadota</taxon>
        <taxon>Gammaproteobacteria</taxon>
        <taxon>Legionellales</taxon>
        <taxon>Coxiellaceae</taxon>
        <taxon>Aquicella</taxon>
    </lineage>
</organism>
<dbReference type="Gene3D" id="1.10.1370.30">
    <property type="match status" value="1"/>
</dbReference>
<evidence type="ECO:0000256" key="2">
    <source>
        <dbReference type="PIRSR" id="PIRSR006615-1"/>
    </source>
</evidence>